<dbReference type="InterPro" id="IPR001394">
    <property type="entry name" value="Peptidase_C19_UCH"/>
</dbReference>
<feature type="compositionally biased region" description="Polar residues" evidence="3">
    <location>
        <begin position="516"/>
        <end position="535"/>
    </location>
</feature>
<evidence type="ECO:0000313" key="6">
    <source>
        <dbReference type="Proteomes" id="UP000036403"/>
    </source>
</evidence>
<dbReference type="AlphaFoldDB" id="A0A0J7KRP1"/>
<feature type="compositionally biased region" description="Basic and acidic residues" evidence="3">
    <location>
        <begin position="207"/>
        <end position="219"/>
    </location>
</feature>
<feature type="compositionally biased region" description="Low complexity" evidence="3">
    <location>
        <begin position="114"/>
        <end position="123"/>
    </location>
</feature>
<dbReference type="SUPFAM" id="SSF54001">
    <property type="entry name" value="Cysteine proteinases"/>
    <property type="match status" value="1"/>
</dbReference>
<dbReference type="Gene3D" id="3.90.70.10">
    <property type="entry name" value="Cysteine proteinases"/>
    <property type="match status" value="1"/>
</dbReference>
<feature type="compositionally biased region" description="Basic and acidic residues" evidence="3">
    <location>
        <begin position="1"/>
        <end position="19"/>
    </location>
</feature>
<comment type="caution">
    <text evidence="5">The sequence shown here is derived from an EMBL/GenBank/DDBJ whole genome shotgun (WGS) entry which is preliminary data.</text>
</comment>
<dbReference type="EC" id="3.4.19.12" evidence="2"/>
<name>A0A0J7KRP1_LASNI</name>
<dbReference type="GO" id="GO:0016579">
    <property type="term" value="P:protein deubiquitination"/>
    <property type="evidence" value="ECO:0007669"/>
    <property type="project" value="InterPro"/>
</dbReference>
<dbReference type="OrthoDB" id="265306at2759"/>
<protein>
    <recommendedName>
        <fullName evidence="2">ubiquitinyl hydrolase 1</fullName>
        <ecNumber evidence="2">3.4.19.12</ecNumber>
    </recommendedName>
</protein>
<proteinExistence type="predicted"/>
<feature type="domain" description="USP" evidence="4">
    <location>
        <begin position="570"/>
        <end position="812"/>
    </location>
</feature>
<feature type="compositionally biased region" description="Acidic residues" evidence="3">
    <location>
        <begin position="330"/>
        <end position="349"/>
    </location>
</feature>
<feature type="compositionally biased region" description="Low complexity" evidence="3">
    <location>
        <begin position="221"/>
        <end position="234"/>
    </location>
</feature>
<feature type="region of interest" description="Disordered" evidence="3">
    <location>
        <begin position="464"/>
        <end position="535"/>
    </location>
</feature>
<feature type="compositionally biased region" description="Low complexity" evidence="3">
    <location>
        <begin position="130"/>
        <end position="152"/>
    </location>
</feature>
<feature type="region of interest" description="Disordered" evidence="3">
    <location>
        <begin position="1"/>
        <end position="97"/>
    </location>
</feature>
<feature type="region of interest" description="Disordered" evidence="3">
    <location>
        <begin position="278"/>
        <end position="369"/>
    </location>
</feature>
<dbReference type="Proteomes" id="UP000036403">
    <property type="component" value="Unassembled WGS sequence"/>
</dbReference>
<dbReference type="PROSITE" id="PS00972">
    <property type="entry name" value="USP_1"/>
    <property type="match status" value="1"/>
</dbReference>
<evidence type="ECO:0000256" key="2">
    <source>
        <dbReference type="ARBA" id="ARBA00012759"/>
    </source>
</evidence>
<comment type="catalytic activity">
    <reaction evidence="1">
        <text>Thiol-dependent hydrolysis of ester, thioester, amide, peptide and isopeptide bonds formed by the C-terminal Gly of ubiquitin (a 76-residue protein attached to proteins as an intracellular targeting signal).</text>
        <dbReference type="EC" id="3.4.19.12"/>
    </reaction>
</comment>
<gene>
    <name evidence="5" type="ORF">RF55_6896</name>
</gene>
<feature type="region of interest" description="Disordered" evidence="3">
    <location>
        <begin position="174"/>
        <end position="234"/>
    </location>
</feature>
<dbReference type="EMBL" id="LBMM01003862">
    <property type="protein sequence ID" value="KMQ93042.1"/>
    <property type="molecule type" value="Genomic_DNA"/>
</dbReference>
<dbReference type="InterPro" id="IPR018200">
    <property type="entry name" value="USP_CS"/>
</dbReference>
<sequence length="812" mass="88463">MNFRHSTEQLDEKLGESRHAMSYHRGGQTGAVAVSYSTSPMPHSPNRRYSSGAGSSSTTTSGIGSTTSKFNSYRSAGGSSLLDRPTTSFYTPSSAGLHSSYLSSEYRRSYCAPGRSVSSSSYGETGGGAATTTVNGTSSGRYVSSTSTASSSSRERSNVDAAADIISRYSPASYVPNIQRQQQGSSGGAHHWRHRSTSSSLSELFGGDEREVERRDLRPESSLSSSSSSSSAAATGAVGLWSKSNKRRPIPTNSATSLAEVTVLSRIIDDDYDDHITRKLNDDDDHDDDDDDDTKDINDDQHNNNGNISDNGQDSNDEDIACGYGVNNNDNDDNDEDEDNDDDNNDDDNLNNHHFHQQRRHRSDEVSPAKHNLLSPAAAAAAAAAVAGGSGSGSGLISDVSSLDLLTNHATNTRNELLINNNAQNKVTGGKEEEGEIATSNKVTRGADNVPSIVTFLQNNCINDRDISEDGEDERNDSSDGFGGTPPIDSVAGRPSVTHGDDPSVPSTSRRADQSGLFSNTGHLTSSPTNPSTAHQSIYRGVNEQYEGNPTNRSARNRLQVSRDERCGLNGLRNIGNTCFMNSVIQCLSNTRPLLEYLLNEQYLADINTTTSGMKGALIKAFSQVIHELWEVGGDHVVNTTALKSQIQRFAPRFMGYSQQDAQEFLRYLLEGLHEDVNRVTTKLPPIHGDIPDSYTDMQKAVESWKRYLRSEDSMIVDVFVGQLRSSLRCTSCDHVSVTLDPFWDLSLPIPGRSGTVKLSQCLEHFTREEVLDGDEKPTCSKCQMRRKCTKSFSIQKFPKILHKWTVKGYFS</sequence>
<reference evidence="5 6" key="1">
    <citation type="submission" date="2015-04" db="EMBL/GenBank/DDBJ databases">
        <title>Lasius niger genome sequencing.</title>
        <authorList>
            <person name="Konorov E.A."/>
            <person name="Nikitin M.A."/>
            <person name="Kirill M.V."/>
            <person name="Chang P."/>
        </authorList>
    </citation>
    <scope>NUCLEOTIDE SEQUENCE [LARGE SCALE GENOMIC DNA]</scope>
    <source>
        <tissue evidence="5">Whole</tissue>
    </source>
</reference>
<feature type="compositionally biased region" description="Polar residues" evidence="3">
    <location>
        <begin position="69"/>
        <end position="78"/>
    </location>
</feature>
<dbReference type="InterPro" id="IPR050185">
    <property type="entry name" value="Ub_carboxyl-term_hydrolase"/>
</dbReference>
<evidence type="ECO:0000313" key="5">
    <source>
        <dbReference type="EMBL" id="KMQ93042.1"/>
    </source>
</evidence>
<organism evidence="5 6">
    <name type="scientific">Lasius niger</name>
    <name type="common">Black garden ant</name>
    <dbReference type="NCBI Taxonomy" id="67767"/>
    <lineage>
        <taxon>Eukaryota</taxon>
        <taxon>Metazoa</taxon>
        <taxon>Ecdysozoa</taxon>
        <taxon>Arthropoda</taxon>
        <taxon>Hexapoda</taxon>
        <taxon>Insecta</taxon>
        <taxon>Pterygota</taxon>
        <taxon>Neoptera</taxon>
        <taxon>Endopterygota</taxon>
        <taxon>Hymenoptera</taxon>
        <taxon>Apocrita</taxon>
        <taxon>Aculeata</taxon>
        <taxon>Formicoidea</taxon>
        <taxon>Formicidae</taxon>
        <taxon>Formicinae</taxon>
        <taxon>Lasius</taxon>
        <taxon>Lasius</taxon>
    </lineage>
</organism>
<evidence type="ECO:0000256" key="3">
    <source>
        <dbReference type="SAM" id="MobiDB-lite"/>
    </source>
</evidence>
<dbReference type="GO" id="GO:0004843">
    <property type="term" value="F:cysteine-type deubiquitinase activity"/>
    <property type="evidence" value="ECO:0007669"/>
    <property type="project" value="UniProtKB-EC"/>
</dbReference>
<feature type="compositionally biased region" description="Low complexity" evidence="3">
    <location>
        <begin position="50"/>
        <end position="68"/>
    </location>
</feature>
<dbReference type="Pfam" id="PF00443">
    <property type="entry name" value="UCH"/>
    <property type="match status" value="1"/>
</dbReference>
<evidence type="ECO:0000256" key="1">
    <source>
        <dbReference type="ARBA" id="ARBA00000707"/>
    </source>
</evidence>
<feature type="region of interest" description="Disordered" evidence="3">
    <location>
        <begin position="113"/>
        <end position="158"/>
    </location>
</feature>
<dbReference type="PaxDb" id="67767-A0A0J7KRP1"/>
<accession>A0A0J7KRP1</accession>
<keyword evidence="5" id="KW-0378">Hydrolase</keyword>
<feature type="compositionally biased region" description="Polar residues" evidence="3">
    <location>
        <begin position="303"/>
        <end position="314"/>
    </location>
</feature>
<dbReference type="PANTHER" id="PTHR21646:SF23">
    <property type="entry name" value="UBIQUITIN CARBOXYL-TERMINAL HYDROLASE USP2"/>
    <property type="match status" value="1"/>
</dbReference>
<keyword evidence="6" id="KW-1185">Reference proteome</keyword>
<feature type="compositionally biased region" description="Acidic residues" evidence="3">
    <location>
        <begin position="282"/>
        <end position="294"/>
    </location>
</feature>
<dbReference type="PROSITE" id="PS50235">
    <property type="entry name" value="USP_3"/>
    <property type="match status" value="1"/>
</dbReference>
<dbReference type="InterPro" id="IPR038765">
    <property type="entry name" value="Papain-like_cys_pep_sf"/>
</dbReference>
<dbReference type="PANTHER" id="PTHR21646">
    <property type="entry name" value="UBIQUITIN CARBOXYL-TERMINAL HYDROLASE"/>
    <property type="match status" value="1"/>
</dbReference>
<dbReference type="InterPro" id="IPR028889">
    <property type="entry name" value="USP"/>
</dbReference>
<dbReference type="STRING" id="67767.A0A0J7KRP1"/>
<feature type="region of interest" description="Disordered" evidence="3">
    <location>
        <begin position="423"/>
        <end position="443"/>
    </location>
</feature>
<evidence type="ECO:0000259" key="4">
    <source>
        <dbReference type="PROSITE" id="PS50235"/>
    </source>
</evidence>